<reference evidence="3" key="1">
    <citation type="submission" date="2021-04" db="EMBL/GenBank/DDBJ databases">
        <title>novel species isolated from subtropical streams in China.</title>
        <authorList>
            <person name="Lu H."/>
        </authorList>
    </citation>
    <scope>NUCLEOTIDE SEQUENCE</scope>
    <source>
        <strain evidence="3">LFS511W</strain>
    </source>
</reference>
<dbReference type="InterPro" id="IPR014861">
    <property type="entry name" value="CNP1-like_dom"/>
</dbReference>
<name>A0A941DMU2_9BURK</name>
<dbReference type="RefSeq" id="WP_212687747.1">
    <property type="nucleotide sequence ID" value="NZ_JAGSPN010000006.1"/>
</dbReference>
<protein>
    <submittedName>
        <fullName evidence="3">CNP1-like family protein</fullName>
    </submittedName>
</protein>
<accession>A0A941DMU2</accession>
<keyword evidence="1" id="KW-0732">Signal</keyword>
<dbReference type="AlphaFoldDB" id="A0A941DMU2"/>
<feature type="domain" description="CNP1-like uncharacterised" evidence="2">
    <location>
        <begin position="30"/>
        <end position="161"/>
    </location>
</feature>
<dbReference type="EMBL" id="JAGSPN010000006">
    <property type="protein sequence ID" value="MBR7782422.1"/>
    <property type="molecule type" value="Genomic_DNA"/>
</dbReference>
<dbReference type="Proteomes" id="UP000680067">
    <property type="component" value="Unassembled WGS sequence"/>
</dbReference>
<proteinExistence type="predicted"/>
<sequence>MKSSRFSVIRCALLAAVFGAALQVPAQAEDEKEWTEAALQLPAAPAADALLTFHQTGTIQFQIDANSLSIAADGTIRYTLVATSSAGARNVSYEGLRCSTYEKKLFAFGRPDGSWSNARRADWTRISQTDANKQHHVLYTEYLCDGNTIAGKVPEMIQRLKGQRYPQKKI</sequence>
<evidence type="ECO:0000259" key="2">
    <source>
        <dbReference type="Pfam" id="PF08750"/>
    </source>
</evidence>
<evidence type="ECO:0000256" key="1">
    <source>
        <dbReference type="SAM" id="SignalP"/>
    </source>
</evidence>
<evidence type="ECO:0000313" key="4">
    <source>
        <dbReference type="Proteomes" id="UP000680067"/>
    </source>
</evidence>
<dbReference type="Pfam" id="PF08750">
    <property type="entry name" value="CNP1"/>
    <property type="match status" value="1"/>
</dbReference>
<gene>
    <name evidence="3" type="ORF">KDM89_09720</name>
</gene>
<comment type="caution">
    <text evidence="3">The sequence shown here is derived from an EMBL/GenBank/DDBJ whole genome shotgun (WGS) entry which is preliminary data.</text>
</comment>
<organism evidence="3 4">
    <name type="scientific">Undibacterium luofuense</name>
    <dbReference type="NCBI Taxonomy" id="2828733"/>
    <lineage>
        <taxon>Bacteria</taxon>
        <taxon>Pseudomonadati</taxon>
        <taxon>Pseudomonadota</taxon>
        <taxon>Betaproteobacteria</taxon>
        <taxon>Burkholderiales</taxon>
        <taxon>Oxalobacteraceae</taxon>
        <taxon>Undibacterium</taxon>
    </lineage>
</organism>
<keyword evidence="4" id="KW-1185">Reference proteome</keyword>
<feature type="chain" id="PRO_5036792242" evidence="1">
    <location>
        <begin position="29"/>
        <end position="170"/>
    </location>
</feature>
<feature type="signal peptide" evidence="1">
    <location>
        <begin position="1"/>
        <end position="28"/>
    </location>
</feature>
<evidence type="ECO:0000313" key="3">
    <source>
        <dbReference type="EMBL" id="MBR7782422.1"/>
    </source>
</evidence>